<dbReference type="InterPro" id="IPR036890">
    <property type="entry name" value="HATPase_C_sf"/>
</dbReference>
<comment type="caution">
    <text evidence="2">The sequence shown here is derived from an EMBL/GenBank/DDBJ whole genome shotgun (WGS) entry which is preliminary data.</text>
</comment>
<name>A0A938XXM0_9BACL</name>
<accession>A0A938XXM0</accession>
<dbReference type="Proteomes" id="UP000717624">
    <property type="component" value="Unassembled WGS sequence"/>
</dbReference>
<reference evidence="2" key="1">
    <citation type="submission" date="2021-01" db="EMBL/GenBank/DDBJ databases">
        <title>Genomic Encyclopedia of Type Strains, Phase IV (KMG-IV): sequencing the most valuable type-strain genomes for metagenomic binning, comparative biology and taxonomic classification.</title>
        <authorList>
            <person name="Goeker M."/>
        </authorList>
    </citation>
    <scope>NUCLEOTIDE SEQUENCE</scope>
    <source>
        <strain evidence="2">DSM 25523</strain>
    </source>
</reference>
<protein>
    <submittedName>
        <fullName evidence="2">Anti-sigma regulatory factor (Ser/Thr protein kinase)</fullName>
    </submittedName>
</protein>
<dbReference type="AlphaFoldDB" id="A0A938XXM0"/>
<feature type="domain" description="Histidine kinase/HSP90-like ATPase" evidence="1">
    <location>
        <begin position="268"/>
        <end position="375"/>
    </location>
</feature>
<dbReference type="EMBL" id="JAFBEB010000004">
    <property type="protein sequence ID" value="MBM7590034.1"/>
    <property type="molecule type" value="Genomic_DNA"/>
</dbReference>
<dbReference type="Pfam" id="PF13581">
    <property type="entry name" value="HATPase_c_2"/>
    <property type="match status" value="1"/>
</dbReference>
<keyword evidence="3" id="KW-1185">Reference proteome</keyword>
<dbReference type="RefSeq" id="WP_204517738.1">
    <property type="nucleotide sequence ID" value="NZ_BAABIN010000007.1"/>
</dbReference>
<dbReference type="InterPro" id="IPR003594">
    <property type="entry name" value="HATPase_dom"/>
</dbReference>
<proteinExistence type="predicted"/>
<sequence length="394" mass="44775">MGKKVIPPRPITATHLASGAKLKAELRAVSRLTIGLRTYEKWPPGRYEVELSADYRIIGSAGPSLDKQCYIVLDIEKVLRKEDILERLLLEEFHSWHLSHELEPSAILSKLGPEEEKQRELIKQELQKLSILRQLQKLYMFVWEDGQLKSLEGGHSPALNEIGEAAIAEAVEKALGSGQARREQVMSTRLHQIYDVHVLPLNERTCGVVILDVTEAVAAERERQMQEWELYRHVLALVTQGKLVLLRDQQMYQMIKKATHCFTQRIDQPTDLAGLRQKLRESLERFAFASQRVLPFIVAVNEAASNMLKYGNGGVIDLYWSEQEQKCCVVVLDQGLGMVLEELPKLTLQKGYSTRQSMGAGFQVMLQYCDKVGLNSSVFGTRMVLEIVRKKRPV</sequence>
<dbReference type="Gene3D" id="3.30.565.10">
    <property type="entry name" value="Histidine kinase-like ATPase, C-terminal domain"/>
    <property type="match status" value="1"/>
</dbReference>
<evidence type="ECO:0000259" key="1">
    <source>
        <dbReference type="Pfam" id="PF13581"/>
    </source>
</evidence>
<evidence type="ECO:0000313" key="2">
    <source>
        <dbReference type="EMBL" id="MBM7590034.1"/>
    </source>
</evidence>
<dbReference type="SUPFAM" id="SSF55874">
    <property type="entry name" value="ATPase domain of HSP90 chaperone/DNA topoisomerase II/histidine kinase"/>
    <property type="match status" value="1"/>
</dbReference>
<organism evidence="2 3">
    <name type="scientific">Brevibacillus fulvus</name>
    <dbReference type="NCBI Taxonomy" id="1125967"/>
    <lineage>
        <taxon>Bacteria</taxon>
        <taxon>Bacillati</taxon>
        <taxon>Bacillota</taxon>
        <taxon>Bacilli</taxon>
        <taxon>Bacillales</taxon>
        <taxon>Paenibacillaceae</taxon>
        <taxon>Brevibacillus</taxon>
    </lineage>
</organism>
<gene>
    <name evidence="2" type="ORF">JOD01_001635</name>
</gene>
<evidence type="ECO:0000313" key="3">
    <source>
        <dbReference type="Proteomes" id="UP000717624"/>
    </source>
</evidence>